<name>A0A8S2ZDL3_9BILA</name>
<reference evidence="1" key="1">
    <citation type="submission" date="2021-02" db="EMBL/GenBank/DDBJ databases">
        <authorList>
            <person name="Nowell W R."/>
        </authorList>
    </citation>
    <scope>NUCLEOTIDE SEQUENCE</scope>
</reference>
<evidence type="ECO:0000313" key="1">
    <source>
        <dbReference type="EMBL" id="CAF4620942.1"/>
    </source>
</evidence>
<organism evidence="1 2">
    <name type="scientific">Didymodactylos carnosus</name>
    <dbReference type="NCBI Taxonomy" id="1234261"/>
    <lineage>
        <taxon>Eukaryota</taxon>
        <taxon>Metazoa</taxon>
        <taxon>Spiralia</taxon>
        <taxon>Gnathifera</taxon>
        <taxon>Rotifera</taxon>
        <taxon>Eurotatoria</taxon>
        <taxon>Bdelloidea</taxon>
        <taxon>Philodinida</taxon>
        <taxon>Philodinidae</taxon>
        <taxon>Didymodactylos</taxon>
    </lineage>
</organism>
<comment type="caution">
    <text evidence="1">The sequence shown here is derived from an EMBL/GenBank/DDBJ whole genome shotgun (WGS) entry which is preliminary data.</text>
</comment>
<evidence type="ECO:0000313" key="2">
    <source>
        <dbReference type="Proteomes" id="UP000681722"/>
    </source>
</evidence>
<dbReference type="EMBL" id="CAJOBC010133538">
    <property type="protein sequence ID" value="CAF4620942.1"/>
    <property type="molecule type" value="Genomic_DNA"/>
</dbReference>
<dbReference type="AlphaFoldDB" id="A0A8S2ZDL3"/>
<gene>
    <name evidence="1" type="ORF">SRO942_LOCUS49533</name>
</gene>
<sequence length="18" mass="2036">MSNPAPHHFHGPDREGHI</sequence>
<proteinExistence type="predicted"/>
<protein>
    <submittedName>
        <fullName evidence="1">Uncharacterized protein</fullName>
    </submittedName>
</protein>
<accession>A0A8S2ZDL3</accession>
<feature type="non-terminal residue" evidence="1">
    <location>
        <position position="18"/>
    </location>
</feature>
<dbReference type="Proteomes" id="UP000681722">
    <property type="component" value="Unassembled WGS sequence"/>
</dbReference>